<feature type="compositionally biased region" description="Polar residues" evidence="4">
    <location>
        <begin position="403"/>
        <end position="418"/>
    </location>
</feature>
<dbReference type="GO" id="GO:0003677">
    <property type="term" value="F:DNA binding"/>
    <property type="evidence" value="ECO:0007669"/>
    <property type="project" value="InterPro"/>
</dbReference>
<keyword evidence="2 6" id="KW-0540">Nuclease</keyword>
<dbReference type="GO" id="GO:0006281">
    <property type="term" value="P:DNA repair"/>
    <property type="evidence" value="ECO:0007669"/>
    <property type="project" value="UniProtKB-ARBA"/>
</dbReference>
<dbReference type="EMBL" id="LSSK01001377">
    <property type="protein sequence ID" value="OMH79886.1"/>
    <property type="molecule type" value="Genomic_DNA"/>
</dbReference>
<dbReference type="Pfam" id="PF00867">
    <property type="entry name" value="XPG_I"/>
    <property type="match status" value="1"/>
</dbReference>
<evidence type="ECO:0000256" key="1">
    <source>
        <dbReference type="ARBA" id="ARBA00022723"/>
    </source>
</evidence>
<dbReference type="PANTHER" id="PTHR11081">
    <property type="entry name" value="FLAP ENDONUCLEASE FAMILY MEMBER"/>
    <property type="match status" value="1"/>
</dbReference>
<feature type="region of interest" description="Disordered" evidence="4">
    <location>
        <begin position="403"/>
        <end position="422"/>
    </location>
</feature>
<dbReference type="InterPro" id="IPR006086">
    <property type="entry name" value="XPG-I_dom"/>
</dbReference>
<dbReference type="SUPFAM" id="SSF88723">
    <property type="entry name" value="PIN domain-like"/>
    <property type="match status" value="1"/>
</dbReference>
<evidence type="ECO:0000256" key="4">
    <source>
        <dbReference type="SAM" id="MobiDB-lite"/>
    </source>
</evidence>
<dbReference type="AlphaFoldDB" id="A0A1R1PG06"/>
<feature type="domain" description="XPG-I" evidence="5">
    <location>
        <begin position="240"/>
        <end position="343"/>
    </location>
</feature>
<dbReference type="InterPro" id="IPR036279">
    <property type="entry name" value="5-3_exonuclease_C_sf"/>
</dbReference>
<keyword evidence="7" id="KW-1185">Reference proteome</keyword>
<dbReference type="GO" id="GO:0046872">
    <property type="term" value="F:metal ion binding"/>
    <property type="evidence" value="ECO:0007669"/>
    <property type="project" value="UniProtKB-KW"/>
</dbReference>
<evidence type="ECO:0000313" key="6">
    <source>
        <dbReference type="EMBL" id="OMH79886.1"/>
    </source>
</evidence>
<proteinExistence type="predicted"/>
<dbReference type="InterPro" id="IPR006084">
    <property type="entry name" value="XPG/Rad2"/>
</dbReference>
<keyword evidence="2 6" id="KW-0255">Endonuclease</keyword>
<evidence type="ECO:0000256" key="3">
    <source>
        <dbReference type="ARBA" id="ARBA00022842"/>
    </source>
</evidence>
<evidence type="ECO:0000259" key="5">
    <source>
        <dbReference type="SMART" id="SM00484"/>
    </source>
</evidence>
<dbReference type="GO" id="GO:0017108">
    <property type="term" value="F:5'-flap endonuclease activity"/>
    <property type="evidence" value="ECO:0007669"/>
    <property type="project" value="TreeGrafter"/>
</dbReference>
<name>A0A1R1PG06_ZANCU</name>
<sequence length="494" mass="55821">MENLKELDNLSLKPKADMNDFIEILEKETKGMELGTKRTESLESNVKHNMVGDIEGTEKEGDEEEKKRYSDEMNVKQLGILLKMRLAYQRTIEANVVVEKDKLKSSKVKTIKTEYDKEELAVTKQLKVLCTKIFKYYLNPTAQSEQKIKHTETATATVTATVTAKTKTKTKITSTGLKGGGSNTSRAKKLDLDDANKTVNQVVVRLEDLAIRNYERLEKLKVRVENLDYAKQMECMKMAEDMGYYCIVAPEEIESEHLCAYLTTRKREITAKRTDKSSDTNVSGVKGGESGHDPDNGFYASGAASEDTDVLAFGGNVLVRNFSQYNATVELVDRAAVQRELGVTYQQFVDMCILFGSDFTGTLNKVGPVNALRLIKEYGSIEDILNSDDKLIVKYNSKITQNPHDTLTDSAPNSQQPGPHSEGFQGFDYKLVRKIFTSEPQLSIQTFQNIQDALDKYRRIPTEEKQKKFEQVAIKYGVATDAKEKREVFREFVF</sequence>
<dbReference type="GO" id="GO:0008409">
    <property type="term" value="F:5'-3' exonuclease activity"/>
    <property type="evidence" value="ECO:0007669"/>
    <property type="project" value="TreeGrafter"/>
</dbReference>
<dbReference type="SMART" id="SM00279">
    <property type="entry name" value="HhH2"/>
    <property type="match status" value="1"/>
</dbReference>
<keyword evidence="2 6" id="KW-0378">Hydrolase</keyword>
<dbReference type="OrthoDB" id="31113at2759"/>
<evidence type="ECO:0000313" key="7">
    <source>
        <dbReference type="Proteomes" id="UP000188320"/>
    </source>
</evidence>
<dbReference type="Proteomes" id="UP000188320">
    <property type="component" value="Unassembled WGS sequence"/>
</dbReference>
<organism evidence="6 7">
    <name type="scientific">Zancudomyces culisetae</name>
    <name type="common">Gut fungus</name>
    <name type="synonym">Smittium culisetae</name>
    <dbReference type="NCBI Taxonomy" id="1213189"/>
    <lineage>
        <taxon>Eukaryota</taxon>
        <taxon>Fungi</taxon>
        <taxon>Fungi incertae sedis</taxon>
        <taxon>Zoopagomycota</taxon>
        <taxon>Kickxellomycotina</taxon>
        <taxon>Harpellomycetes</taxon>
        <taxon>Harpellales</taxon>
        <taxon>Legeriomycetaceae</taxon>
        <taxon>Zancudomyces</taxon>
    </lineage>
</organism>
<dbReference type="SMART" id="SM00484">
    <property type="entry name" value="XPGI"/>
    <property type="match status" value="1"/>
</dbReference>
<dbReference type="InterPro" id="IPR008918">
    <property type="entry name" value="HhH2"/>
</dbReference>
<protein>
    <submittedName>
        <fullName evidence="6">Flap endonuclease 1</fullName>
    </submittedName>
</protein>
<gene>
    <name evidence="6" type="ORF">AX774_g6696</name>
</gene>
<keyword evidence="1" id="KW-0479">Metal-binding</keyword>
<reference evidence="7" key="1">
    <citation type="submission" date="2017-01" db="EMBL/GenBank/DDBJ databases">
        <authorList>
            <person name="Wang Y."/>
            <person name="White M."/>
            <person name="Kvist S."/>
            <person name="Moncalvo J.-M."/>
        </authorList>
    </citation>
    <scope>NUCLEOTIDE SEQUENCE [LARGE SCALE GENOMIC DNA]</scope>
    <source>
        <strain evidence="7">COL-18-3</strain>
    </source>
</reference>
<feature type="region of interest" description="Disordered" evidence="4">
    <location>
        <begin position="270"/>
        <end position="299"/>
    </location>
</feature>
<dbReference type="SUPFAM" id="SSF47807">
    <property type="entry name" value="5' to 3' exonuclease, C-terminal subdomain"/>
    <property type="match status" value="1"/>
</dbReference>
<dbReference type="Gene3D" id="3.40.50.1010">
    <property type="entry name" value="5'-nuclease"/>
    <property type="match status" value="1"/>
</dbReference>
<dbReference type="InterPro" id="IPR029060">
    <property type="entry name" value="PIN-like_dom_sf"/>
</dbReference>
<comment type="caution">
    <text evidence="6">The sequence shown here is derived from an EMBL/GenBank/DDBJ whole genome shotgun (WGS) entry which is preliminary data.</text>
</comment>
<dbReference type="PANTHER" id="PTHR11081:SF9">
    <property type="entry name" value="FLAP ENDONUCLEASE 1"/>
    <property type="match status" value="1"/>
</dbReference>
<evidence type="ECO:0000256" key="2">
    <source>
        <dbReference type="ARBA" id="ARBA00022759"/>
    </source>
</evidence>
<keyword evidence="3" id="KW-0460">Magnesium</keyword>
<accession>A0A1R1PG06</accession>
<dbReference type="Gene3D" id="1.10.150.20">
    <property type="entry name" value="5' to 3' exonuclease, C-terminal subdomain"/>
    <property type="match status" value="1"/>
</dbReference>